<dbReference type="Proteomes" id="UP000198525">
    <property type="component" value="Unassembled WGS sequence"/>
</dbReference>
<feature type="transmembrane region" description="Helical" evidence="1">
    <location>
        <begin position="55"/>
        <end position="74"/>
    </location>
</feature>
<keyword evidence="1" id="KW-0472">Membrane</keyword>
<reference evidence="2 3" key="1">
    <citation type="submission" date="2016-10" db="EMBL/GenBank/DDBJ databases">
        <authorList>
            <person name="de Groot N.N."/>
        </authorList>
    </citation>
    <scope>NUCLEOTIDE SEQUENCE [LARGE SCALE GENOMIC DNA]</scope>
    <source>
        <strain evidence="2 3">CGMCC 1.6133</strain>
    </source>
</reference>
<dbReference type="OrthoDB" id="8907898at2"/>
<dbReference type="Pfam" id="PF11990">
    <property type="entry name" value="DUF3487"/>
    <property type="match status" value="1"/>
</dbReference>
<proteinExistence type="predicted"/>
<dbReference type="AlphaFoldDB" id="A0A1G9EME7"/>
<keyword evidence="1" id="KW-0812">Transmembrane</keyword>
<name>A0A1G9EME7_9GAMM</name>
<keyword evidence="3" id="KW-1185">Reference proteome</keyword>
<evidence type="ECO:0000313" key="3">
    <source>
        <dbReference type="Proteomes" id="UP000198525"/>
    </source>
</evidence>
<evidence type="ECO:0000313" key="2">
    <source>
        <dbReference type="EMBL" id="SDK77221.1"/>
    </source>
</evidence>
<dbReference type="STRING" id="376427.SAMN04487954_1316"/>
<dbReference type="RefSeq" id="WP_089689190.1">
    <property type="nucleotide sequence ID" value="NZ_FNES01000031.1"/>
</dbReference>
<sequence length="127" mass="13799">MVNRLDFLPTRLNAAPVVFRGMTGHEVGMMALGGVAAGLLPGAIGAWLLGAIAMVPTVAFACAGMALYVGGAVMRRLRRGRPASWLYRSLQFRLARQGIRLWGGETLITRSGPYSRRRMRYQPGGRP</sequence>
<gene>
    <name evidence="2" type="ORF">SAMN04487954_1316</name>
</gene>
<organism evidence="2 3">
    <name type="scientific">Billgrantia gudaonensis</name>
    <dbReference type="NCBI Taxonomy" id="376427"/>
    <lineage>
        <taxon>Bacteria</taxon>
        <taxon>Pseudomonadati</taxon>
        <taxon>Pseudomonadota</taxon>
        <taxon>Gammaproteobacteria</taxon>
        <taxon>Oceanospirillales</taxon>
        <taxon>Halomonadaceae</taxon>
        <taxon>Billgrantia</taxon>
    </lineage>
</organism>
<protein>
    <submittedName>
        <fullName evidence="2">Conjugative transfer region protein, TIGR03750 family</fullName>
    </submittedName>
</protein>
<dbReference type="InterPro" id="IPR021877">
    <property type="entry name" value="DUF3487"/>
</dbReference>
<dbReference type="NCBIfam" id="TIGR03750">
    <property type="entry name" value="conj_TIGR03750"/>
    <property type="match status" value="1"/>
</dbReference>
<evidence type="ECO:0000256" key="1">
    <source>
        <dbReference type="SAM" id="Phobius"/>
    </source>
</evidence>
<accession>A0A1G9EME7</accession>
<dbReference type="EMBL" id="FNES01000031">
    <property type="protein sequence ID" value="SDK77221.1"/>
    <property type="molecule type" value="Genomic_DNA"/>
</dbReference>
<keyword evidence="1" id="KW-1133">Transmembrane helix</keyword>